<dbReference type="KEGG" id="achi:CDG60_08540"/>
<dbReference type="Proteomes" id="UP000263753">
    <property type="component" value="Chromosome"/>
</dbReference>
<organism evidence="1 2">
    <name type="scientific">Acinetobacter chinensis</name>
    <dbReference type="NCBI Taxonomy" id="2004650"/>
    <lineage>
        <taxon>Bacteria</taxon>
        <taxon>Pseudomonadati</taxon>
        <taxon>Pseudomonadota</taxon>
        <taxon>Gammaproteobacteria</taxon>
        <taxon>Moraxellales</taxon>
        <taxon>Moraxellaceae</taxon>
        <taxon>Acinetobacter</taxon>
    </lineage>
</organism>
<dbReference type="EMBL" id="CP032134">
    <property type="protein sequence ID" value="AXY56610.1"/>
    <property type="molecule type" value="Genomic_DNA"/>
</dbReference>
<reference evidence="2" key="1">
    <citation type="submission" date="2018-09" db="EMBL/GenBank/DDBJ databases">
        <title>The complete genome of Acinetobacter sp. strain WCHAc010005.</title>
        <authorList>
            <person name="Hu Y."/>
            <person name="Long H."/>
            <person name="Feng Y."/>
            <person name="Zong Z."/>
        </authorList>
    </citation>
    <scope>NUCLEOTIDE SEQUENCE [LARGE SCALE GENOMIC DNA]</scope>
    <source>
        <strain evidence="2">WCHAc010005</strain>
    </source>
</reference>
<evidence type="ECO:0000313" key="1">
    <source>
        <dbReference type="EMBL" id="AXY56610.1"/>
    </source>
</evidence>
<evidence type="ECO:0000313" key="2">
    <source>
        <dbReference type="Proteomes" id="UP000263753"/>
    </source>
</evidence>
<protein>
    <submittedName>
        <fullName evidence="1">Uncharacterized protein</fullName>
    </submittedName>
</protein>
<name>A0A3B7LUR9_9GAMM</name>
<proteinExistence type="predicted"/>
<gene>
    <name evidence="1" type="ORF">CDG60_08540</name>
</gene>
<sequence length="132" mass="15223">MNVKWQSSENYVNKEFLDREGTTKLIKTVEVGYKAVSIGTGRNKDGGIEIKGFSFFCDDLIVYAEMPQDEFILGLNKHTYLEFKRVVSERNEPFKDRFRLIGVRSVDSLDQHQVILLQGVLLDQTVNYLSLK</sequence>
<dbReference type="AlphaFoldDB" id="A0A3B7LUR9"/>
<accession>A0A3B7LUR9</accession>